<reference evidence="8" key="1">
    <citation type="submission" date="2021-01" db="EMBL/GenBank/DDBJ databases">
        <authorList>
            <person name="Corre E."/>
            <person name="Pelletier E."/>
            <person name="Niang G."/>
            <person name="Scheremetjew M."/>
            <person name="Finn R."/>
            <person name="Kale V."/>
            <person name="Holt S."/>
            <person name="Cochrane G."/>
            <person name="Meng A."/>
            <person name="Brown T."/>
            <person name="Cohen L."/>
        </authorList>
    </citation>
    <scope>NUCLEOTIDE SEQUENCE</scope>
    <source>
        <strain evidence="8">379</strain>
    </source>
</reference>
<dbReference type="AlphaFoldDB" id="A0A6V2SDG9"/>
<evidence type="ECO:0000256" key="6">
    <source>
        <dbReference type="SAM" id="MobiDB-lite"/>
    </source>
</evidence>
<gene>
    <name evidence="8" type="ORF">EHUX00137_LOCUS23191</name>
</gene>
<keyword evidence="4 5" id="KW-0413">Isomerase</keyword>
<dbReference type="EC" id="5.2.1.8" evidence="2 5"/>
<organism evidence="8">
    <name type="scientific">Emiliania huxleyi</name>
    <name type="common">Coccolithophore</name>
    <name type="synonym">Pontosphaera huxleyi</name>
    <dbReference type="NCBI Taxonomy" id="2903"/>
    <lineage>
        <taxon>Eukaryota</taxon>
        <taxon>Haptista</taxon>
        <taxon>Haptophyta</taxon>
        <taxon>Prymnesiophyceae</taxon>
        <taxon>Isochrysidales</taxon>
        <taxon>Noelaerhabdaceae</taxon>
        <taxon>Emiliania</taxon>
    </lineage>
</organism>
<dbReference type="Pfam" id="PF00254">
    <property type="entry name" value="FKBP_C"/>
    <property type="match status" value="1"/>
</dbReference>
<evidence type="ECO:0000256" key="2">
    <source>
        <dbReference type="ARBA" id="ARBA00013194"/>
    </source>
</evidence>
<dbReference type="InterPro" id="IPR050689">
    <property type="entry name" value="FKBP-type_PPIase"/>
</dbReference>
<dbReference type="PANTHER" id="PTHR10516:SF443">
    <property type="entry name" value="FK506-BINDING PROTEIN 59-RELATED"/>
    <property type="match status" value="1"/>
</dbReference>
<evidence type="ECO:0000256" key="5">
    <source>
        <dbReference type="PROSITE-ProRule" id="PRU00277"/>
    </source>
</evidence>
<dbReference type="GO" id="GO:0003755">
    <property type="term" value="F:peptidyl-prolyl cis-trans isomerase activity"/>
    <property type="evidence" value="ECO:0007669"/>
    <property type="project" value="UniProtKB-KW"/>
</dbReference>
<dbReference type="Gene3D" id="3.10.50.40">
    <property type="match status" value="1"/>
</dbReference>
<accession>A0A6V2SDG9</accession>
<comment type="catalytic activity">
    <reaction evidence="1 5">
        <text>[protein]-peptidylproline (omega=180) = [protein]-peptidylproline (omega=0)</text>
        <dbReference type="Rhea" id="RHEA:16237"/>
        <dbReference type="Rhea" id="RHEA-COMP:10747"/>
        <dbReference type="Rhea" id="RHEA-COMP:10748"/>
        <dbReference type="ChEBI" id="CHEBI:83833"/>
        <dbReference type="ChEBI" id="CHEBI:83834"/>
        <dbReference type="EC" id="5.2.1.8"/>
    </reaction>
</comment>
<dbReference type="PROSITE" id="PS50059">
    <property type="entry name" value="FKBP_PPIASE"/>
    <property type="match status" value="1"/>
</dbReference>
<evidence type="ECO:0000259" key="7">
    <source>
        <dbReference type="PROSITE" id="PS50059"/>
    </source>
</evidence>
<feature type="region of interest" description="Disordered" evidence="6">
    <location>
        <begin position="1"/>
        <end position="23"/>
    </location>
</feature>
<evidence type="ECO:0000256" key="4">
    <source>
        <dbReference type="ARBA" id="ARBA00023235"/>
    </source>
</evidence>
<name>A0A6V2SDG9_EMIHU</name>
<sequence length="137" mass="14552">MRLTRSPSPPARTPPPRAPQVPGLKTTYEILKPGQGGTAITKGSQGTLHATGVVKESGGVRKKFWSTKDPGQQPFTCQYGVGQVITGWDQGCLGMTVGEERKLTIPADEGYGAKGFPAWGIPPGATLEFTLECLKIQ</sequence>
<keyword evidence="3 5" id="KW-0697">Rotamase</keyword>
<dbReference type="SUPFAM" id="SSF54534">
    <property type="entry name" value="FKBP-like"/>
    <property type="match status" value="1"/>
</dbReference>
<feature type="compositionally biased region" description="Pro residues" evidence="6">
    <location>
        <begin position="7"/>
        <end position="19"/>
    </location>
</feature>
<dbReference type="PANTHER" id="PTHR10516">
    <property type="entry name" value="PEPTIDYL-PROLYL CIS-TRANS ISOMERASE"/>
    <property type="match status" value="1"/>
</dbReference>
<dbReference type="InterPro" id="IPR046357">
    <property type="entry name" value="PPIase_dom_sf"/>
</dbReference>
<evidence type="ECO:0000256" key="3">
    <source>
        <dbReference type="ARBA" id="ARBA00023110"/>
    </source>
</evidence>
<dbReference type="GO" id="GO:0005737">
    <property type="term" value="C:cytoplasm"/>
    <property type="evidence" value="ECO:0007669"/>
    <property type="project" value="TreeGrafter"/>
</dbReference>
<dbReference type="EMBL" id="HBIR01029964">
    <property type="protein sequence ID" value="CAE0558824.1"/>
    <property type="molecule type" value="Transcribed_RNA"/>
</dbReference>
<evidence type="ECO:0000313" key="8">
    <source>
        <dbReference type="EMBL" id="CAE0558824.1"/>
    </source>
</evidence>
<dbReference type="InterPro" id="IPR001179">
    <property type="entry name" value="PPIase_FKBP_dom"/>
</dbReference>
<proteinExistence type="predicted"/>
<protein>
    <recommendedName>
        <fullName evidence="2 5">peptidylprolyl isomerase</fullName>
        <ecNumber evidence="2 5">5.2.1.8</ecNumber>
    </recommendedName>
</protein>
<feature type="domain" description="PPIase FKBP-type" evidence="7">
    <location>
        <begin position="43"/>
        <end position="137"/>
    </location>
</feature>
<evidence type="ECO:0000256" key="1">
    <source>
        <dbReference type="ARBA" id="ARBA00000971"/>
    </source>
</evidence>